<dbReference type="InterPro" id="IPR050377">
    <property type="entry name" value="Radical_SAM_PqqE_MftC-like"/>
</dbReference>
<dbReference type="CDD" id="cd21123">
    <property type="entry name" value="SPASM_MftC-like"/>
    <property type="match status" value="1"/>
</dbReference>
<feature type="compositionally biased region" description="Basic residues" evidence="7">
    <location>
        <begin position="12"/>
        <end position="22"/>
    </location>
</feature>
<evidence type="ECO:0000313" key="9">
    <source>
        <dbReference type="EMBL" id="TNH28526.1"/>
    </source>
</evidence>
<name>A0A5C4QS70_9ACTN</name>
<organism evidence="9 10">
    <name type="scientific">Micromonospora orduensis</name>
    <dbReference type="NCBI Taxonomy" id="1420891"/>
    <lineage>
        <taxon>Bacteria</taxon>
        <taxon>Bacillati</taxon>
        <taxon>Actinomycetota</taxon>
        <taxon>Actinomycetes</taxon>
        <taxon>Micromonosporales</taxon>
        <taxon>Micromonosporaceae</taxon>
        <taxon>Micromonospora</taxon>
    </lineage>
</organism>
<feature type="region of interest" description="Disordered" evidence="7">
    <location>
        <begin position="1"/>
        <end position="22"/>
    </location>
</feature>
<dbReference type="EMBL" id="VDFY01000155">
    <property type="protein sequence ID" value="TNH28526.1"/>
    <property type="molecule type" value="Genomic_DNA"/>
</dbReference>
<dbReference type="Pfam" id="PF04055">
    <property type="entry name" value="Radical_SAM"/>
    <property type="match status" value="1"/>
</dbReference>
<dbReference type="SFLD" id="SFLDG01386">
    <property type="entry name" value="main_SPASM_domain-containing"/>
    <property type="match status" value="1"/>
</dbReference>
<evidence type="ECO:0000256" key="7">
    <source>
        <dbReference type="SAM" id="MobiDB-lite"/>
    </source>
</evidence>
<keyword evidence="4" id="KW-0479">Metal-binding</keyword>
<dbReference type="SFLD" id="SFLDG01067">
    <property type="entry name" value="SPASM/twitch_domain_containing"/>
    <property type="match status" value="1"/>
</dbReference>
<feature type="domain" description="Radical SAM core" evidence="8">
    <location>
        <begin position="27"/>
        <end position="251"/>
    </location>
</feature>
<dbReference type="InterPro" id="IPR058240">
    <property type="entry name" value="rSAM_sf"/>
</dbReference>
<dbReference type="GO" id="GO:0003824">
    <property type="term" value="F:catalytic activity"/>
    <property type="evidence" value="ECO:0007669"/>
    <property type="project" value="InterPro"/>
</dbReference>
<dbReference type="SUPFAM" id="SSF102114">
    <property type="entry name" value="Radical SAM enzymes"/>
    <property type="match status" value="1"/>
</dbReference>
<proteinExistence type="predicted"/>
<dbReference type="OrthoDB" id="9782387at2"/>
<dbReference type="Gene3D" id="3.20.20.70">
    <property type="entry name" value="Aldolase class I"/>
    <property type="match status" value="1"/>
</dbReference>
<dbReference type="PANTHER" id="PTHR11228">
    <property type="entry name" value="RADICAL SAM DOMAIN PROTEIN"/>
    <property type="match status" value="1"/>
</dbReference>
<evidence type="ECO:0000256" key="2">
    <source>
        <dbReference type="ARBA" id="ARBA00022485"/>
    </source>
</evidence>
<dbReference type="CDD" id="cd01335">
    <property type="entry name" value="Radical_SAM"/>
    <property type="match status" value="1"/>
</dbReference>
<dbReference type="GO" id="GO:0046872">
    <property type="term" value="F:metal ion binding"/>
    <property type="evidence" value="ECO:0007669"/>
    <property type="project" value="UniProtKB-KW"/>
</dbReference>
<keyword evidence="3" id="KW-0949">S-adenosyl-L-methionine</keyword>
<sequence>MAHDSAAPDPRPHHRTRDVRRLRHSAADRPFIVIWEATQACPLACQHCRASARPRRDPQELTTDEAVDLMEQVAQFGHPAPLFVITGGDPFQRPDLMTLVRRGTELGLAVSVSPSGTPTLTRQALADLRDAGTRAISLSLDAAAAAAHDGFRGVDGVYALTTRAWHDATDLGLKVQINTTVTRRTVDDLPDIAVQIRDRGAMLWSVFFLVPTGRGRTLAGLDAAETEDVLNILYDLGETIPVKTTEAHHFRRVCLQRTILTRRGVPAIEALSLGPLYRRLRQRIDDLGLTCGRQRPRRPPLQVSAGNGFVFVSHRGQVHPSGFLPLPAGDVRSQRLVDIYREAPLFTALRDPAQLKGRCGACEFRSVCGGSRARAYAVTGDVHAEEPACAYRPGSFPYLADLIEALAASGAGSDPSTAHPLATGGQS</sequence>
<keyword evidence="10" id="KW-1185">Reference proteome</keyword>
<dbReference type="NCBIfam" id="TIGR04053">
    <property type="entry name" value="TIGR04053 family radical SAM/SPASM domain-containing protein"/>
    <property type="match status" value="1"/>
</dbReference>
<evidence type="ECO:0000256" key="5">
    <source>
        <dbReference type="ARBA" id="ARBA00023004"/>
    </source>
</evidence>
<evidence type="ECO:0000313" key="10">
    <source>
        <dbReference type="Proteomes" id="UP000306145"/>
    </source>
</evidence>
<dbReference type="PANTHER" id="PTHR11228:SF34">
    <property type="entry name" value="TUNGSTEN-CONTAINING ALDEHYDE FERREDOXIN OXIDOREDUCTASE COFACTOR MODIFYING PROTEIN"/>
    <property type="match status" value="1"/>
</dbReference>
<keyword evidence="5" id="KW-0408">Iron</keyword>
<comment type="caution">
    <text evidence="9">The sequence shown here is derived from an EMBL/GenBank/DDBJ whole genome shotgun (WGS) entry which is preliminary data.</text>
</comment>
<keyword evidence="2" id="KW-0004">4Fe-4S</keyword>
<evidence type="ECO:0000259" key="8">
    <source>
        <dbReference type="PROSITE" id="PS51918"/>
    </source>
</evidence>
<dbReference type="AlphaFoldDB" id="A0A5C4QS70"/>
<dbReference type="SFLD" id="SFLDS00029">
    <property type="entry name" value="Radical_SAM"/>
    <property type="match status" value="1"/>
</dbReference>
<dbReference type="PROSITE" id="PS51918">
    <property type="entry name" value="RADICAL_SAM"/>
    <property type="match status" value="1"/>
</dbReference>
<evidence type="ECO:0000256" key="4">
    <source>
        <dbReference type="ARBA" id="ARBA00022723"/>
    </source>
</evidence>
<reference evidence="9 10" key="1">
    <citation type="submission" date="2019-06" db="EMBL/GenBank/DDBJ databases">
        <title>Micromonospora ordensis sp. nov., isolated from deep marine sediment.</title>
        <authorList>
            <person name="Veyisoglu A."/>
            <person name="Carro L."/>
            <person name="Klenk H.-P."/>
            <person name="Sahin N."/>
        </authorList>
    </citation>
    <scope>NUCLEOTIDE SEQUENCE [LARGE SCALE GENOMIC DNA]</scope>
    <source>
        <strain evidence="9 10">S2509</strain>
    </source>
</reference>
<comment type="cofactor">
    <cofactor evidence="1">
        <name>[4Fe-4S] cluster</name>
        <dbReference type="ChEBI" id="CHEBI:49883"/>
    </cofactor>
</comment>
<evidence type="ECO:0000256" key="1">
    <source>
        <dbReference type="ARBA" id="ARBA00001966"/>
    </source>
</evidence>
<dbReference type="Proteomes" id="UP000306145">
    <property type="component" value="Unassembled WGS sequence"/>
</dbReference>
<dbReference type="InterPro" id="IPR013785">
    <property type="entry name" value="Aldolase_TIM"/>
</dbReference>
<gene>
    <name evidence="9" type="ORF">FHG89_14955</name>
</gene>
<evidence type="ECO:0000256" key="6">
    <source>
        <dbReference type="ARBA" id="ARBA00023014"/>
    </source>
</evidence>
<evidence type="ECO:0000256" key="3">
    <source>
        <dbReference type="ARBA" id="ARBA00022691"/>
    </source>
</evidence>
<dbReference type="InterPro" id="IPR007197">
    <property type="entry name" value="rSAM"/>
</dbReference>
<protein>
    <submittedName>
        <fullName evidence="9">TIGR04053 family radical SAM/SPASM domain-containing protein</fullName>
    </submittedName>
</protein>
<dbReference type="InterPro" id="IPR017200">
    <property type="entry name" value="PqqE-like"/>
</dbReference>
<accession>A0A5C4QS70</accession>
<dbReference type="GO" id="GO:0051539">
    <property type="term" value="F:4 iron, 4 sulfur cluster binding"/>
    <property type="evidence" value="ECO:0007669"/>
    <property type="project" value="UniProtKB-KW"/>
</dbReference>
<keyword evidence="6" id="KW-0411">Iron-sulfur</keyword>
<dbReference type="PIRSF" id="PIRSF037420">
    <property type="entry name" value="PQQ_syn_pqqE"/>
    <property type="match status" value="1"/>
</dbReference>